<sequence>MDRQDAYDDPETPFIPTFRAKPRLTKGRKPSLRTICAALAGISLLSFGFLLLKPLSYLDIHDAPSYSAVFNSQSYVQGPPTQRFRDNLRNNTKYITSWTSAGWTNDVMTYGNLIYLALITERIPIIAKFLSSHIDSSAPPFAFGDVIDVPRLSQAIGIPLLEWHEVKDSESQVLDDLGCWSVWESVEKYKQEPRPRESPTIDRLKLDISWTRTPDWVKLTPPGMEDDHASFWSLATLGFPQARSDSLGLPNRPSPQHQVSLPPDDQLLCFDFLYFIGAQRPWEWEWDYSPAWRFVGQYMRWNTSIERLADAHARRAMNVPVDEPTPPYISIHVRHGDFRDQCRGIPLDQCFASLSIIARRVSEVQEELRTQKGIEVTQVIMTSDEPDPEWWSEVRALGWTWVDYATERTVEVYGNWHPVFIDAIIQSNGAGFVGTRGSTMSNLALRRVQSWHNGPTRIVQWGWPGADDH</sequence>
<dbReference type="AlphaFoldDB" id="A0A9P7D4K1"/>
<keyword evidence="1" id="KW-0472">Membrane</keyword>
<name>A0A9P7D4K1_9AGAM</name>
<protein>
    <recommendedName>
        <fullName evidence="4">GDP-fucose protein O-fucosyltransferase</fullName>
    </recommendedName>
</protein>
<gene>
    <name evidence="2" type="ORF">EV702DRAFT_966667</name>
</gene>
<keyword evidence="1" id="KW-1133">Transmembrane helix</keyword>
<dbReference type="Gene3D" id="3.40.50.11350">
    <property type="match status" value="1"/>
</dbReference>
<dbReference type="CDD" id="cd11296">
    <property type="entry name" value="O-FucT_like"/>
    <property type="match status" value="1"/>
</dbReference>
<evidence type="ECO:0000313" key="2">
    <source>
        <dbReference type="EMBL" id="KAG1779219.1"/>
    </source>
</evidence>
<dbReference type="OrthoDB" id="423313at2759"/>
<accession>A0A9P7D4K1</accession>
<keyword evidence="1" id="KW-0812">Transmembrane</keyword>
<organism evidence="2 3">
    <name type="scientific">Suillus placidus</name>
    <dbReference type="NCBI Taxonomy" id="48579"/>
    <lineage>
        <taxon>Eukaryota</taxon>
        <taxon>Fungi</taxon>
        <taxon>Dikarya</taxon>
        <taxon>Basidiomycota</taxon>
        <taxon>Agaricomycotina</taxon>
        <taxon>Agaricomycetes</taxon>
        <taxon>Agaricomycetidae</taxon>
        <taxon>Boletales</taxon>
        <taxon>Suillineae</taxon>
        <taxon>Suillaceae</taxon>
        <taxon>Suillus</taxon>
    </lineage>
</organism>
<reference evidence="2" key="1">
    <citation type="journal article" date="2020" name="New Phytol.">
        <title>Comparative genomics reveals dynamic genome evolution in host specialist ectomycorrhizal fungi.</title>
        <authorList>
            <person name="Lofgren L.A."/>
            <person name="Nguyen N.H."/>
            <person name="Vilgalys R."/>
            <person name="Ruytinx J."/>
            <person name="Liao H.L."/>
            <person name="Branco S."/>
            <person name="Kuo A."/>
            <person name="LaButti K."/>
            <person name="Lipzen A."/>
            <person name="Andreopoulos W."/>
            <person name="Pangilinan J."/>
            <person name="Riley R."/>
            <person name="Hundley H."/>
            <person name="Na H."/>
            <person name="Barry K."/>
            <person name="Grigoriev I.V."/>
            <person name="Stajich J.E."/>
            <person name="Kennedy P.G."/>
        </authorList>
    </citation>
    <scope>NUCLEOTIDE SEQUENCE</scope>
    <source>
        <strain evidence="2">DOB743</strain>
    </source>
</reference>
<dbReference type="EMBL" id="JABBWD010000013">
    <property type="protein sequence ID" value="KAG1779219.1"/>
    <property type="molecule type" value="Genomic_DNA"/>
</dbReference>
<evidence type="ECO:0008006" key="4">
    <source>
        <dbReference type="Google" id="ProtNLM"/>
    </source>
</evidence>
<feature type="transmembrane region" description="Helical" evidence="1">
    <location>
        <begin position="31"/>
        <end position="52"/>
    </location>
</feature>
<dbReference type="Proteomes" id="UP000714275">
    <property type="component" value="Unassembled WGS sequence"/>
</dbReference>
<comment type="caution">
    <text evidence="2">The sequence shown here is derived from an EMBL/GenBank/DDBJ whole genome shotgun (WGS) entry which is preliminary data.</text>
</comment>
<evidence type="ECO:0000313" key="3">
    <source>
        <dbReference type="Proteomes" id="UP000714275"/>
    </source>
</evidence>
<proteinExistence type="predicted"/>
<evidence type="ECO:0000256" key="1">
    <source>
        <dbReference type="SAM" id="Phobius"/>
    </source>
</evidence>
<keyword evidence="3" id="KW-1185">Reference proteome</keyword>